<sequence length="444" mass="46675">MSAKRREGEIMTVQAIDKKSEAETAFAGAFEAMKGKGAPALRQASWEFFTRKGLPTRRVEAWHYTDLRASLRTVAPLGAPGAITLPPTTLGRVRLVVADGAFRPDLSDVASLPAGVELSSLADVLAKEDASVLTALGLPENAGADAVIALNAALMQDGVVLRIAPATEVAETIEILLLSSGGEACSSFTRSLVIVGDGAKAKIVETSLALSPSGAQENHVLAFAIGAGAEVEHIADIGPQSESAIRLFSLLITAQAKAAFKSLGFVEGGGLVRRQIFARLAGEEASVSLDGISLLGGKDHADTTLVVEHAAAHCQSRERFRSVLDGQSTGVFQGKVVVRPGAQKTDGSMQSRALLLSENATMNNKPELEIFADDVVCGHGATCGRLDADQLFYLVARGLPKHEAEALLIEGFAGEIVEALGEEAVRDIYFERIRSWLGKRGGAK</sequence>
<dbReference type="NCBIfam" id="TIGR01981">
    <property type="entry name" value="sufD"/>
    <property type="match status" value="1"/>
</dbReference>
<dbReference type="InterPro" id="IPR000825">
    <property type="entry name" value="SUF_FeS_clus_asmbl_SufBD_core"/>
</dbReference>
<dbReference type="Pfam" id="PF19295">
    <property type="entry name" value="SufBD_N"/>
    <property type="match status" value="1"/>
</dbReference>
<evidence type="ECO:0000313" key="4">
    <source>
        <dbReference type="EMBL" id="PWB92926.1"/>
    </source>
</evidence>
<feature type="domain" description="SUF system FeS cluster assembly SufBD N-terminal" evidence="3">
    <location>
        <begin position="95"/>
        <end position="175"/>
    </location>
</feature>
<dbReference type="GO" id="GO:0016226">
    <property type="term" value="P:iron-sulfur cluster assembly"/>
    <property type="evidence" value="ECO:0007669"/>
    <property type="project" value="InterPro"/>
</dbReference>
<dbReference type="EMBL" id="PUIV01000032">
    <property type="protein sequence ID" value="PWB92926.1"/>
    <property type="molecule type" value="Genomic_DNA"/>
</dbReference>
<comment type="similarity">
    <text evidence="1">Belongs to the iron-sulfur cluster assembly SufBD family.</text>
</comment>
<dbReference type="InterPro" id="IPR055346">
    <property type="entry name" value="Fe-S_cluster_assembly_SufBD"/>
</dbReference>
<dbReference type="InterPro" id="IPR037284">
    <property type="entry name" value="SUF_FeS_clus_asmbl_SufBD_sf"/>
</dbReference>
<dbReference type="InterPro" id="IPR045595">
    <property type="entry name" value="SufBD_N"/>
</dbReference>
<dbReference type="OrthoDB" id="9768262at2"/>
<feature type="domain" description="SUF system FeS cluster assembly SufBD core" evidence="2">
    <location>
        <begin position="183"/>
        <end position="412"/>
    </location>
</feature>
<dbReference type="PANTHER" id="PTHR43575:SF1">
    <property type="entry name" value="PROTEIN ABCI7, CHLOROPLASTIC"/>
    <property type="match status" value="1"/>
</dbReference>
<keyword evidence="5" id="KW-1185">Reference proteome</keyword>
<evidence type="ECO:0000259" key="3">
    <source>
        <dbReference type="Pfam" id="PF19295"/>
    </source>
</evidence>
<name>A0A2U1SMV6_METSR</name>
<protein>
    <submittedName>
        <fullName evidence="4">Fe-S cluster assembly protein SufD</fullName>
    </submittedName>
</protein>
<evidence type="ECO:0000313" key="5">
    <source>
        <dbReference type="Proteomes" id="UP000245137"/>
    </source>
</evidence>
<dbReference type="Proteomes" id="UP000245137">
    <property type="component" value="Unassembled WGS sequence"/>
</dbReference>
<reference evidence="4 5" key="1">
    <citation type="journal article" date="2018" name="Appl. Microbiol. Biotechnol.">
        <title>Co-cultivation of the strictly anaerobic methanogen Methanosarcina barkeri with aerobic methanotrophs in an oxygen-limited membrane bioreactor.</title>
        <authorList>
            <person name="In 't Zandt M.H."/>
            <person name="van den Bosch T.J.M."/>
            <person name="Rijkers R."/>
            <person name="van Kessel M.A.H.J."/>
            <person name="Jetten M.S.M."/>
            <person name="Welte C.U."/>
        </authorList>
    </citation>
    <scope>NUCLEOTIDE SEQUENCE [LARGE SCALE GENOMIC DNA]</scope>
    <source>
        <strain evidence="4 5">DSM 17706</strain>
    </source>
</reference>
<evidence type="ECO:0000256" key="1">
    <source>
        <dbReference type="ARBA" id="ARBA00043967"/>
    </source>
</evidence>
<organism evidence="4 5">
    <name type="scientific">Methylosinus sporium</name>
    <dbReference type="NCBI Taxonomy" id="428"/>
    <lineage>
        <taxon>Bacteria</taxon>
        <taxon>Pseudomonadati</taxon>
        <taxon>Pseudomonadota</taxon>
        <taxon>Alphaproteobacteria</taxon>
        <taxon>Hyphomicrobiales</taxon>
        <taxon>Methylocystaceae</taxon>
        <taxon>Methylosinus</taxon>
    </lineage>
</organism>
<dbReference type="AlphaFoldDB" id="A0A2U1SMV6"/>
<dbReference type="PANTHER" id="PTHR43575">
    <property type="entry name" value="PROTEIN ABCI7, CHLOROPLASTIC"/>
    <property type="match status" value="1"/>
</dbReference>
<comment type="caution">
    <text evidence="4">The sequence shown here is derived from an EMBL/GenBank/DDBJ whole genome shotgun (WGS) entry which is preliminary data.</text>
</comment>
<dbReference type="SUPFAM" id="SSF101960">
    <property type="entry name" value="Stabilizer of iron transporter SufD"/>
    <property type="match status" value="1"/>
</dbReference>
<gene>
    <name evidence="4" type="primary">sufD</name>
    <name evidence="4" type="ORF">C5689_15560</name>
</gene>
<dbReference type="InterPro" id="IPR011542">
    <property type="entry name" value="SUF_FeS_clus_asmbl_SufD"/>
</dbReference>
<dbReference type="RefSeq" id="WP_108918176.1">
    <property type="nucleotide sequence ID" value="NZ_CP189553.1"/>
</dbReference>
<evidence type="ECO:0000259" key="2">
    <source>
        <dbReference type="Pfam" id="PF01458"/>
    </source>
</evidence>
<proteinExistence type="inferred from homology"/>
<dbReference type="Pfam" id="PF01458">
    <property type="entry name" value="SUFBD_core"/>
    <property type="match status" value="1"/>
</dbReference>
<accession>A0A2U1SMV6</accession>